<sequence>MKLHSLWPTSAGLAMGLCAAHAGLASASAERLHNVDQYRADLAPRTASAAAPVNLGGVLPAQWDARMNKPTFLWAAAAEPLASVGAVKADELLAAQARAYLRSKAGELQLTEAMINDAVVTEAQYNGSNGPAIVRFKQRVNGIDVFSRRLNVMMDRSGKLVAISGYFATDYGSNAPTQFARSAAQAIGSAWSAIGGSALNAATLVVDRVQGDYQWFKLPALSGTGMAMSRAPRVKRIYYPRAGRLQPAYYVELWGVSQRSGSTAYGLVVAAGDGALLFRNNLEAEAAYTYRVFADASGNFQPFDAPLGNGYQPFAGTSVANQPPRVGVESKLVTLDHGPISTGDPWIAESGVTTTTGNNVDSYIDSGVGVFLPLVLPVRTPGDGFVAGTGDSRATATSTDTFDYPVVGDDDPAQDAAKNAANVNLFYVNNWLHDFWYDHGFNELAGNGQTSNFGRGGSEGDPIQAEGQDASGRNNANMATPADGSSPRMQMYLFDGEIRGEVRITAPDFGAIKFNGASFGPRVFDTSGEVGVAADLFDAPGDGCTGVETPPDPILGITYPLPNLIPDPNLAGKIALIDRGNCNFTSKALYATISGATAMVVVNNGDGDPTSMGNADVPLDIVSTDQVYQIPSIMIRKDDGQKIKDAIAAGTPVTMSLRREASIDRDGTFDNQVIAHEYFHHVSNRLVDDGSGLSNNQGGSMGEGWSDVASMILTVRPEDRQRPGNDRYQAPYGVGFFVTGDSYFAIRRVPYSTDTSKNPLTFKHIAVGEPLPADEAPIAYGTDGAGNAQVHASGEIWANSVWECYAALLNKPSLSFEQARGRMMDYLIAGLKMTPSSPTYTEARDGILAAAMAADMDDYARCAHGFAQRGMGKNAISPDRDSTDHVGVVEDFTEFAAVPVDPPPSGGGGGSGGSSGGGGVSTGGGGGGGAAGALLLAPMLLAAALRRRRASFR</sequence>
<keyword evidence="6" id="KW-0479">Metal-binding</keyword>
<dbReference type="Gene3D" id="3.50.30.30">
    <property type="match status" value="1"/>
</dbReference>
<keyword evidence="11" id="KW-0865">Zymogen</keyword>
<dbReference type="GO" id="GO:0005615">
    <property type="term" value="C:extracellular space"/>
    <property type="evidence" value="ECO:0007669"/>
    <property type="project" value="InterPro"/>
</dbReference>
<reference evidence="16 17" key="1">
    <citation type="submission" date="2016-11" db="EMBL/GenBank/DDBJ databases">
        <authorList>
            <person name="Jaros S."/>
            <person name="Januszkiewicz K."/>
            <person name="Wedrychowicz H."/>
        </authorList>
    </citation>
    <scope>NUCLEOTIDE SEQUENCE [LARGE SCALE GENOMIC DNA]</scope>
    <source>
        <strain evidence="16 17">CGMCC 1.7049</strain>
    </source>
</reference>
<keyword evidence="13" id="KW-1133">Transmembrane helix</keyword>
<keyword evidence="13" id="KW-0812">Transmembrane</keyword>
<dbReference type="InterPro" id="IPR001842">
    <property type="entry name" value="Peptidase_M36"/>
</dbReference>
<dbReference type="InterPro" id="IPR050371">
    <property type="entry name" value="Fungal_virulence_M36"/>
</dbReference>
<keyword evidence="10" id="KW-0482">Metalloprotease</keyword>
<dbReference type="InterPro" id="IPR011096">
    <property type="entry name" value="FTP_domain"/>
</dbReference>
<evidence type="ECO:0000256" key="3">
    <source>
        <dbReference type="ARBA" id="ARBA00006006"/>
    </source>
</evidence>
<evidence type="ECO:0000256" key="5">
    <source>
        <dbReference type="ARBA" id="ARBA00022670"/>
    </source>
</evidence>
<feature type="compositionally biased region" description="Gly residues" evidence="12">
    <location>
        <begin position="906"/>
        <end position="924"/>
    </location>
</feature>
<comment type="similarity">
    <text evidence="3">Belongs to the peptidase M36 family.</text>
</comment>
<comment type="subcellular location">
    <subcellularLocation>
        <location evidence="2">Secreted</location>
    </subcellularLocation>
</comment>
<keyword evidence="13" id="KW-0472">Membrane</keyword>
<dbReference type="Gene3D" id="1.10.390.10">
    <property type="entry name" value="Neutral Protease Domain 2"/>
    <property type="match status" value="1"/>
</dbReference>
<dbReference type="InterPro" id="IPR046450">
    <property type="entry name" value="PA_dom_sf"/>
</dbReference>
<keyword evidence="5" id="KW-0645">Protease</keyword>
<dbReference type="OrthoDB" id="614750at2"/>
<dbReference type="SUPFAM" id="SSF52025">
    <property type="entry name" value="PA domain"/>
    <property type="match status" value="1"/>
</dbReference>
<evidence type="ECO:0000256" key="2">
    <source>
        <dbReference type="ARBA" id="ARBA00004613"/>
    </source>
</evidence>
<dbReference type="PANTHER" id="PTHR33478">
    <property type="entry name" value="EXTRACELLULAR METALLOPROTEINASE MEP"/>
    <property type="match status" value="1"/>
</dbReference>
<dbReference type="GO" id="GO:0008270">
    <property type="term" value="F:zinc ion binding"/>
    <property type="evidence" value="ECO:0007669"/>
    <property type="project" value="InterPro"/>
</dbReference>
<feature type="domain" description="FTP" evidence="15">
    <location>
        <begin position="128"/>
        <end position="165"/>
    </location>
</feature>
<dbReference type="STRING" id="490188.SAMN04488068_0915"/>
<keyword evidence="9" id="KW-0862">Zinc</keyword>
<dbReference type="GO" id="GO:0004222">
    <property type="term" value="F:metalloendopeptidase activity"/>
    <property type="evidence" value="ECO:0007669"/>
    <property type="project" value="InterPro"/>
</dbReference>
<keyword evidence="4" id="KW-0964">Secreted</keyword>
<dbReference type="Proteomes" id="UP000199758">
    <property type="component" value="Unassembled WGS sequence"/>
</dbReference>
<dbReference type="InterPro" id="IPR027268">
    <property type="entry name" value="Peptidase_M4/M1_CTD_sf"/>
</dbReference>
<evidence type="ECO:0000313" key="17">
    <source>
        <dbReference type="Proteomes" id="UP000199758"/>
    </source>
</evidence>
<feature type="domain" description="PA" evidence="14">
    <location>
        <begin position="540"/>
        <end position="643"/>
    </location>
</feature>
<accession>A0A1M5LHX4</accession>
<evidence type="ECO:0000259" key="15">
    <source>
        <dbReference type="Pfam" id="PF07504"/>
    </source>
</evidence>
<evidence type="ECO:0000256" key="13">
    <source>
        <dbReference type="SAM" id="Phobius"/>
    </source>
</evidence>
<evidence type="ECO:0000259" key="14">
    <source>
        <dbReference type="Pfam" id="PF02225"/>
    </source>
</evidence>
<proteinExistence type="inferred from homology"/>
<organism evidence="16 17">
    <name type="scientific">Hydrocarboniphaga daqingensis</name>
    <dbReference type="NCBI Taxonomy" id="490188"/>
    <lineage>
        <taxon>Bacteria</taxon>
        <taxon>Pseudomonadati</taxon>
        <taxon>Pseudomonadota</taxon>
        <taxon>Gammaproteobacteria</taxon>
        <taxon>Nevskiales</taxon>
        <taxon>Nevskiaceae</taxon>
        <taxon>Hydrocarboniphaga</taxon>
    </lineage>
</organism>
<evidence type="ECO:0000256" key="6">
    <source>
        <dbReference type="ARBA" id="ARBA00022723"/>
    </source>
</evidence>
<dbReference type="SUPFAM" id="SSF55486">
    <property type="entry name" value="Metalloproteases ('zincins'), catalytic domain"/>
    <property type="match status" value="1"/>
</dbReference>
<feature type="region of interest" description="Disordered" evidence="12">
    <location>
        <begin position="897"/>
        <end position="924"/>
    </location>
</feature>
<dbReference type="RefSeq" id="WP_072894599.1">
    <property type="nucleotide sequence ID" value="NZ_FQWZ01000002.1"/>
</dbReference>
<gene>
    <name evidence="16" type="ORF">SAMN04488068_0915</name>
</gene>
<dbReference type="Pfam" id="PF02128">
    <property type="entry name" value="Peptidase_M36"/>
    <property type="match status" value="1"/>
</dbReference>
<evidence type="ECO:0000313" key="16">
    <source>
        <dbReference type="EMBL" id="SHG64722.1"/>
    </source>
</evidence>
<evidence type="ECO:0000256" key="10">
    <source>
        <dbReference type="ARBA" id="ARBA00023049"/>
    </source>
</evidence>
<dbReference type="InterPro" id="IPR003137">
    <property type="entry name" value="PA_domain"/>
</dbReference>
<dbReference type="GO" id="GO:0006508">
    <property type="term" value="P:proteolysis"/>
    <property type="evidence" value="ECO:0007669"/>
    <property type="project" value="UniProtKB-KW"/>
</dbReference>
<evidence type="ECO:0000256" key="4">
    <source>
        <dbReference type="ARBA" id="ARBA00022525"/>
    </source>
</evidence>
<evidence type="ECO:0000256" key="9">
    <source>
        <dbReference type="ARBA" id="ARBA00022833"/>
    </source>
</evidence>
<comment type="cofactor">
    <cofactor evidence="1">
        <name>Zn(2+)</name>
        <dbReference type="ChEBI" id="CHEBI:29105"/>
    </cofactor>
</comment>
<keyword evidence="7" id="KW-0732">Signal</keyword>
<feature type="region of interest" description="Disordered" evidence="12">
    <location>
        <begin position="450"/>
        <end position="486"/>
    </location>
</feature>
<evidence type="ECO:0000256" key="7">
    <source>
        <dbReference type="ARBA" id="ARBA00022729"/>
    </source>
</evidence>
<evidence type="ECO:0000256" key="12">
    <source>
        <dbReference type="SAM" id="MobiDB-lite"/>
    </source>
</evidence>
<feature type="transmembrane region" description="Helical" evidence="13">
    <location>
        <begin position="924"/>
        <end position="945"/>
    </location>
</feature>
<evidence type="ECO:0000256" key="1">
    <source>
        <dbReference type="ARBA" id="ARBA00001947"/>
    </source>
</evidence>
<protein>
    <submittedName>
        <fullName evidence="16">Fungalysin/Thermolysin Propeptide Motif</fullName>
    </submittedName>
</protein>
<dbReference type="CDD" id="cd04818">
    <property type="entry name" value="PA_subtilisin_1"/>
    <property type="match status" value="1"/>
</dbReference>
<keyword evidence="17" id="KW-1185">Reference proteome</keyword>
<dbReference type="EMBL" id="FQWZ01000002">
    <property type="protein sequence ID" value="SHG64722.1"/>
    <property type="molecule type" value="Genomic_DNA"/>
</dbReference>
<dbReference type="PANTHER" id="PTHR33478:SF1">
    <property type="entry name" value="EXTRACELLULAR METALLOPROTEINASE MEP"/>
    <property type="match status" value="1"/>
</dbReference>
<dbReference type="Pfam" id="PF07504">
    <property type="entry name" value="FTP"/>
    <property type="match status" value="1"/>
</dbReference>
<evidence type="ECO:0000256" key="8">
    <source>
        <dbReference type="ARBA" id="ARBA00022801"/>
    </source>
</evidence>
<keyword evidence="8" id="KW-0378">Hydrolase</keyword>
<evidence type="ECO:0000256" key="11">
    <source>
        <dbReference type="ARBA" id="ARBA00023145"/>
    </source>
</evidence>
<dbReference type="Gene3D" id="3.10.170.10">
    <property type="match status" value="1"/>
</dbReference>
<name>A0A1M5LHX4_9GAMM</name>
<dbReference type="AlphaFoldDB" id="A0A1M5LHX4"/>
<dbReference type="Pfam" id="PF02225">
    <property type="entry name" value="PA"/>
    <property type="match status" value="1"/>
</dbReference>